<gene>
    <name evidence="1" type="ORF">H5410_065092</name>
</gene>
<protein>
    <submittedName>
        <fullName evidence="1">Uncharacterized protein</fullName>
    </submittedName>
</protein>
<sequence length="74" mass="8552">MVDEKRSQTKSIYGQELDLILKPYCDYKTIPNKGIMIDDSTSRSQEEDSSKYKSLLNRFFIVVKQVKICLASTI</sequence>
<organism evidence="1 2">
    <name type="scientific">Solanum commersonii</name>
    <name type="common">Commerson's wild potato</name>
    <name type="synonym">Commerson's nightshade</name>
    <dbReference type="NCBI Taxonomy" id="4109"/>
    <lineage>
        <taxon>Eukaryota</taxon>
        <taxon>Viridiplantae</taxon>
        <taxon>Streptophyta</taxon>
        <taxon>Embryophyta</taxon>
        <taxon>Tracheophyta</taxon>
        <taxon>Spermatophyta</taxon>
        <taxon>Magnoliopsida</taxon>
        <taxon>eudicotyledons</taxon>
        <taxon>Gunneridae</taxon>
        <taxon>Pentapetalae</taxon>
        <taxon>asterids</taxon>
        <taxon>lamiids</taxon>
        <taxon>Solanales</taxon>
        <taxon>Solanaceae</taxon>
        <taxon>Solanoideae</taxon>
        <taxon>Solaneae</taxon>
        <taxon>Solanum</taxon>
    </lineage>
</organism>
<keyword evidence="2" id="KW-1185">Reference proteome</keyword>
<dbReference type="Proteomes" id="UP000824120">
    <property type="component" value="Unassembled WGS sequence"/>
</dbReference>
<dbReference type="EMBL" id="JACXVP010000432">
    <property type="protein sequence ID" value="KAG5567887.1"/>
    <property type="molecule type" value="Genomic_DNA"/>
</dbReference>
<name>A0A9J5VXU5_SOLCO</name>
<accession>A0A9J5VXU5</accession>
<reference evidence="1" key="1">
    <citation type="submission" date="2020-09" db="EMBL/GenBank/DDBJ databases">
        <title>De no assembly of potato wild relative species, Solanum commersonii.</title>
        <authorList>
            <person name="Cho K."/>
        </authorList>
    </citation>
    <scope>NUCLEOTIDE SEQUENCE</scope>
    <source>
        <strain evidence="1">LZ3.2</strain>
        <tissue evidence="1">Leaf</tissue>
    </source>
</reference>
<evidence type="ECO:0000313" key="1">
    <source>
        <dbReference type="EMBL" id="KAG5567887.1"/>
    </source>
</evidence>
<dbReference type="AlphaFoldDB" id="A0A9J5VXU5"/>
<proteinExistence type="predicted"/>
<evidence type="ECO:0000313" key="2">
    <source>
        <dbReference type="Proteomes" id="UP000824120"/>
    </source>
</evidence>
<comment type="caution">
    <text evidence="1">The sequence shown here is derived from an EMBL/GenBank/DDBJ whole genome shotgun (WGS) entry which is preliminary data.</text>
</comment>